<dbReference type="Proteomes" id="UP000031535">
    <property type="component" value="Unassembled WGS sequence"/>
</dbReference>
<protein>
    <submittedName>
        <fullName evidence="2">Glutamine synthetase adenylyltransferase</fullName>
    </submittedName>
</protein>
<dbReference type="STRING" id="226910.UCMB321_5483"/>
<sequence>MLAAIPLTRMPMRPVLNHLLPALLLLAANAQAQVPAAPQTNCTRSANLLSCKDGLGNAYGVATQGNTIYLQGFEVIGKRYWAQTSSRYGQLTFFTGIASDGEAWVGYSRRVGWTTQNRFSSSGGLSKKFVCDRMVGC</sequence>
<feature type="chain" id="PRO_5002148128" evidence="1">
    <location>
        <begin position="33"/>
        <end position="137"/>
    </location>
</feature>
<evidence type="ECO:0000256" key="1">
    <source>
        <dbReference type="SAM" id="SignalP"/>
    </source>
</evidence>
<accession>A0A0C2EQ99</accession>
<reference evidence="2 3" key="1">
    <citation type="submission" date="2015-01" db="EMBL/GenBank/DDBJ databases">
        <title>Complete genome of Pseudomonas batumici UCM B-321 producer of the batumin antibiotic with strong antistaphilococcal and potential anticancer activity.</title>
        <authorList>
            <person name="Klochko V.V."/>
            <person name="Zelena L.B."/>
            <person name="Elena K.A."/>
            <person name="Reva O.N."/>
        </authorList>
    </citation>
    <scope>NUCLEOTIDE SEQUENCE [LARGE SCALE GENOMIC DNA]</scope>
    <source>
        <strain evidence="2 3">UCM B-321</strain>
    </source>
</reference>
<gene>
    <name evidence="2" type="ORF">UCMB321_5483</name>
</gene>
<evidence type="ECO:0000313" key="3">
    <source>
        <dbReference type="Proteomes" id="UP000031535"/>
    </source>
</evidence>
<keyword evidence="2" id="KW-0808">Transferase</keyword>
<keyword evidence="2" id="KW-0548">Nucleotidyltransferase</keyword>
<dbReference type="GO" id="GO:0016779">
    <property type="term" value="F:nucleotidyltransferase activity"/>
    <property type="evidence" value="ECO:0007669"/>
    <property type="project" value="UniProtKB-KW"/>
</dbReference>
<evidence type="ECO:0000313" key="2">
    <source>
        <dbReference type="EMBL" id="KIH80758.1"/>
    </source>
</evidence>
<dbReference type="PATRIC" id="fig|226910.6.peg.5471"/>
<dbReference type="EMBL" id="JXDG01000070">
    <property type="protein sequence ID" value="KIH80758.1"/>
    <property type="molecule type" value="Genomic_DNA"/>
</dbReference>
<keyword evidence="3" id="KW-1185">Reference proteome</keyword>
<comment type="caution">
    <text evidence="2">The sequence shown here is derived from an EMBL/GenBank/DDBJ whole genome shotgun (WGS) entry which is preliminary data.</text>
</comment>
<name>A0A0C2EQ99_9PSED</name>
<feature type="signal peptide" evidence="1">
    <location>
        <begin position="1"/>
        <end position="32"/>
    </location>
</feature>
<proteinExistence type="predicted"/>
<keyword evidence="1" id="KW-0732">Signal</keyword>
<organism evidence="2 3">
    <name type="scientific">Pseudomonas batumici</name>
    <dbReference type="NCBI Taxonomy" id="226910"/>
    <lineage>
        <taxon>Bacteria</taxon>
        <taxon>Pseudomonadati</taxon>
        <taxon>Pseudomonadota</taxon>
        <taxon>Gammaproteobacteria</taxon>
        <taxon>Pseudomonadales</taxon>
        <taxon>Pseudomonadaceae</taxon>
        <taxon>Pseudomonas</taxon>
    </lineage>
</organism>
<dbReference type="AlphaFoldDB" id="A0A0C2EQ99"/>